<dbReference type="Gene3D" id="3.40.50.2000">
    <property type="entry name" value="Glycogen Phosphorylase B"/>
    <property type="match status" value="2"/>
</dbReference>
<dbReference type="PANTHER" id="PTHR45947:SF3">
    <property type="entry name" value="SULFOQUINOVOSYL TRANSFERASE SQD2"/>
    <property type="match status" value="1"/>
</dbReference>
<dbReference type="SUPFAM" id="SSF53756">
    <property type="entry name" value="UDP-Glycosyltransferase/glycogen phosphorylase"/>
    <property type="match status" value="1"/>
</dbReference>
<dbReference type="GO" id="GO:0016757">
    <property type="term" value="F:glycosyltransferase activity"/>
    <property type="evidence" value="ECO:0007669"/>
    <property type="project" value="InterPro"/>
</dbReference>
<reference evidence="4" key="1">
    <citation type="submission" date="2017-02" db="EMBL/GenBank/DDBJ databases">
        <title>Natronthermophilus aegyptiacus gen. nov.,sp. nov., an aerobic, extremely halophilic alkalithermophilic archaeon isolated from the athalassohaline Wadi An Natrun, Egypt.</title>
        <authorList>
            <person name="Zhao B."/>
        </authorList>
    </citation>
    <scope>NUCLEOTIDE SEQUENCE [LARGE SCALE GENOMIC DNA]</scope>
    <source>
        <strain evidence="4">JW/NM-HA 15</strain>
    </source>
</reference>
<dbReference type="InterPro" id="IPR001296">
    <property type="entry name" value="Glyco_trans_1"/>
</dbReference>
<dbReference type="Proteomes" id="UP000250088">
    <property type="component" value="Chromosome"/>
</dbReference>
<dbReference type="GeneID" id="32894352"/>
<dbReference type="Pfam" id="PF00534">
    <property type="entry name" value="Glycos_transf_1"/>
    <property type="match status" value="1"/>
</dbReference>
<name>A0A2Z2HUY6_9EURY</name>
<dbReference type="InterPro" id="IPR050194">
    <property type="entry name" value="Glycosyltransferase_grp1"/>
</dbReference>
<dbReference type="OrthoDB" id="132546at2157"/>
<evidence type="ECO:0000313" key="4">
    <source>
        <dbReference type="Proteomes" id="UP000250088"/>
    </source>
</evidence>
<dbReference type="KEGG" id="naj:B1756_09695"/>
<evidence type="ECO:0000313" key="3">
    <source>
        <dbReference type="EMBL" id="ARS89975.1"/>
    </source>
</evidence>
<dbReference type="EMBL" id="CP019893">
    <property type="protein sequence ID" value="ARS89975.1"/>
    <property type="molecule type" value="Genomic_DNA"/>
</dbReference>
<organism evidence="3 4">
    <name type="scientific">Natrarchaeobaculum aegyptiacum</name>
    <dbReference type="NCBI Taxonomy" id="745377"/>
    <lineage>
        <taxon>Archaea</taxon>
        <taxon>Methanobacteriati</taxon>
        <taxon>Methanobacteriota</taxon>
        <taxon>Stenosarchaea group</taxon>
        <taxon>Halobacteria</taxon>
        <taxon>Halobacteriales</taxon>
        <taxon>Natrialbaceae</taxon>
        <taxon>Natrarchaeobaculum</taxon>
    </lineage>
</organism>
<accession>A0A2Z2HUY6</accession>
<dbReference type="RefSeq" id="WP_086888353.1">
    <property type="nucleotide sequence ID" value="NZ_CP019893.1"/>
</dbReference>
<protein>
    <submittedName>
        <fullName evidence="3">Glycosyltransferase</fullName>
    </submittedName>
</protein>
<dbReference type="InterPro" id="IPR028098">
    <property type="entry name" value="Glyco_trans_4-like_N"/>
</dbReference>
<dbReference type="AlphaFoldDB" id="A0A2Z2HUY6"/>
<dbReference type="Pfam" id="PF13439">
    <property type="entry name" value="Glyco_transf_4"/>
    <property type="match status" value="1"/>
</dbReference>
<evidence type="ECO:0000259" key="1">
    <source>
        <dbReference type="Pfam" id="PF00534"/>
    </source>
</evidence>
<sequence>MSYRALAVTATHPDVIDPYHGIFNARSIRSLCSRGTTVDVVSPRPFAPPLGPYAEYRRIPRIAQTRRYEVHHPRFFYLLPKRLFYGLSGRSYARRVPEYVERTFPVPDLVHAYHVYPDGFGMLEYCDRHDLPLFVAVQGTLINEFSRFSRTVQARIRRTLRESEGVLCVSRALADRVDRICPTATSTVVPIGADPDRFPTGSADRIRRELDLPADETIVLFCGRFTTKKGIDELIDVLPAIDGRDVHVFFVGHDGRRRPALEREIVSHGLTEQTTVHHDLAPLALRRLYAIADVFVLPSHSEGRPTVIYEAMAARTAVIGTDVGGIPEQVADGETGYVVPPKDADRLRDVLCSLCDQPERQRQMGTAGYQRLLEQGWTWDAHAKRLESLHEEAIDA</sequence>
<dbReference type="PANTHER" id="PTHR45947">
    <property type="entry name" value="SULFOQUINOVOSYL TRANSFERASE SQD2"/>
    <property type="match status" value="1"/>
</dbReference>
<feature type="domain" description="Glycosyltransferase subfamily 4-like N-terminal" evidence="2">
    <location>
        <begin position="28"/>
        <end position="197"/>
    </location>
</feature>
<feature type="domain" description="Glycosyl transferase family 1" evidence="1">
    <location>
        <begin position="204"/>
        <end position="371"/>
    </location>
</feature>
<evidence type="ECO:0000259" key="2">
    <source>
        <dbReference type="Pfam" id="PF13439"/>
    </source>
</evidence>
<gene>
    <name evidence="3" type="ORF">B1756_09695</name>
</gene>
<keyword evidence="3" id="KW-0808">Transferase</keyword>
<proteinExistence type="predicted"/>
<keyword evidence="4" id="KW-1185">Reference proteome</keyword>